<name>A0A1B7TIZ4_9ASCO</name>
<evidence type="ECO:0000313" key="2">
    <source>
        <dbReference type="EMBL" id="OBA28615.1"/>
    </source>
</evidence>
<comment type="caution">
    <text evidence="2">The sequence shown here is derived from an EMBL/GenBank/DDBJ whole genome shotgun (WGS) entry which is preliminary data.</text>
</comment>
<dbReference type="Proteomes" id="UP000092321">
    <property type="component" value="Unassembled WGS sequence"/>
</dbReference>
<sequence>MNNNNNIDTSFVTINKTLDLLENCEDVSIINEKLYLLVNYLTNSSITYFTSQDDESNNKYRYIVTKLYNKLYNNNAVIILLISHFYIRRINDYIPLPTNNKYNPVLTESFVGPITLQNLIITAGPMKKEISEDYLINVLKLNTENLFQLCDFWISFNFKEYNLPDMLDTENSVFLEIVAALDCERLIDKFESSIISSIENFLLVRLVKIMIKDTDLVSEEFNIRLLKCYSKLSENEFLKHYLQNIENSSDETSKLENQLIFNMIPIMEILDHSEENYIDNDQFLNLLSNGLTSLLNFLNADDPLNILKIHEVLFSKFMKSKYTLLSVLEIAKISLVFHMIELLDSIHFAKFSKLLPLSFYKDFLPNLPTITKHPIWDMPSSLKTFDSFSSKFINLNLCLCLLQKLITSCWDCYNSLQVSIPMDFNLHKLFTTGNFIELYYFKQLSYTLSDTNGDSIGCYDHLFIDSYRRLIFENCLESRLSIFKNWQLITSGEQSLNKAFSNFIQFIIIHIWNENQHLKLITSTIISDIFFTILAERNSEFNKFLKEDKFVLNNLKNPLNQFEGESIKNVKISKLLKSLVVEEDDLEKLDSLLSDMKNTNDDLAKTSQRLSLQPTPHNIYLTPEKFNTRTSPTQKNIDLSFKELRLETDNLSFSNISPQSAIIHSLASPSEKTDKNQQFGRKMSTHIDSFV</sequence>
<dbReference type="OrthoDB" id="3972046at2759"/>
<accession>A0A1B7TIZ4</accession>
<evidence type="ECO:0000256" key="1">
    <source>
        <dbReference type="SAM" id="MobiDB-lite"/>
    </source>
</evidence>
<proteinExistence type="predicted"/>
<evidence type="ECO:0000313" key="3">
    <source>
        <dbReference type="Proteomes" id="UP000092321"/>
    </source>
</evidence>
<feature type="region of interest" description="Disordered" evidence="1">
    <location>
        <begin position="669"/>
        <end position="691"/>
    </location>
</feature>
<dbReference type="AlphaFoldDB" id="A0A1B7TIZ4"/>
<keyword evidence="3" id="KW-1185">Reference proteome</keyword>
<gene>
    <name evidence="2" type="ORF">HANVADRAFT_51488</name>
</gene>
<protein>
    <submittedName>
        <fullName evidence="2">Uncharacterized protein</fullName>
    </submittedName>
</protein>
<organism evidence="2 3">
    <name type="scientific">Hanseniaspora valbyensis NRRL Y-1626</name>
    <dbReference type="NCBI Taxonomy" id="766949"/>
    <lineage>
        <taxon>Eukaryota</taxon>
        <taxon>Fungi</taxon>
        <taxon>Dikarya</taxon>
        <taxon>Ascomycota</taxon>
        <taxon>Saccharomycotina</taxon>
        <taxon>Saccharomycetes</taxon>
        <taxon>Saccharomycodales</taxon>
        <taxon>Saccharomycodaceae</taxon>
        <taxon>Hanseniaspora</taxon>
    </lineage>
</organism>
<dbReference type="EMBL" id="LXPE01000003">
    <property type="protein sequence ID" value="OBA28615.1"/>
    <property type="molecule type" value="Genomic_DNA"/>
</dbReference>
<reference evidence="3" key="1">
    <citation type="journal article" date="2016" name="Proc. Natl. Acad. Sci. U.S.A.">
        <title>Comparative genomics of biotechnologically important yeasts.</title>
        <authorList>
            <person name="Riley R."/>
            <person name="Haridas S."/>
            <person name="Wolfe K.H."/>
            <person name="Lopes M.R."/>
            <person name="Hittinger C.T."/>
            <person name="Goeker M."/>
            <person name="Salamov A.A."/>
            <person name="Wisecaver J.H."/>
            <person name="Long T.M."/>
            <person name="Calvey C.H."/>
            <person name="Aerts A.L."/>
            <person name="Barry K.W."/>
            <person name="Choi C."/>
            <person name="Clum A."/>
            <person name="Coughlan A.Y."/>
            <person name="Deshpande S."/>
            <person name="Douglass A.P."/>
            <person name="Hanson S.J."/>
            <person name="Klenk H.-P."/>
            <person name="LaButti K.M."/>
            <person name="Lapidus A."/>
            <person name="Lindquist E.A."/>
            <person name="Lipzen A.M."/>
            <person name="Meier-Kolthoff J.P."/>
            <person name="Ohm R.A."/>
            <person name="Otillar R.P."/>
            <person name="Pangilinan J.L."/>
            <person name="Peng Y."/>
            <person name="Rokas A."/>
            <person name="Rosa C.A."/>
            <person name="Scheuner C."/>
            <person name="Sibirny A.A."/>
            <person name="Slot J.C."/>
            <person name="Stielow J.B."/>
            <person name="Sun H."/>
            <person name="Kurtzman C.P."/>
            <person name="Blackwell M."/>
            <person name="Grigoriev I.V."/>
            <person name="Jeffries T.W."/>
        </authorList>
    </citation>
    <scope>NUCLEOTIDE SEQUENCE [LARGE SCALE GENOMIC DNA]</scope>
    <source>
        <strain evidence="3">NRRL Y-1626</strain>
    </source>
</reference>